<dbReference type="RefSeq" id="WP_004069787.1">
    <property type="nucleotide sequence ID" value="NZ_RHJS01000002.1"/>
</dbReference>
<evidence type="ECO:0000256" key="8">
    <source>
        <dbReference type="ARBA" id="ARBA00023163"/>
    </source>
</evidence>
<keyword evidence="4 10" id="KW-0597">Phosphoprotein</keyword>
<evidence type="ECO:0000256" key="2">
    <source>
        <dbReference type="ARBA" id="ARBA00018672"/>
    </source>
</evidence>
<dbReference type="eggNOG" id="COG2207">
    <property type="taxonomic scope" value="Bacteria"/>
</dbReference>
<dbReference type="Pfam" id="PF00072">
    <property type="entry name" value="Response_reg"/>
    <property type="match status" value="1"/>
</dbReference>
<keyword evidence="15" id="KW-1185">Reference proteome</keyword>
<dbReference type="InterPro" id="IPR009057">
    <property type="entry name" value="Homeodomain-like_sf"/>
</dbReference>
<dbReference type="SMART" id="SM00342">
    <property type="entry name" value="HTH_ARAC"/>
    <property type="match status" value="1"/>
</dbReference>
<dbReference type="OrthoDB" id="9794370at2"/>
<dbReference type="InterPro" id="IPR018060">
    <property type="entry name" value="HTH_AraC"/>
</dbReference>
<proteinExistence type="predicted"/>
<dbReference type="PROSITE" id="PS01124">
    <property type="entry name" value="HTH_ARAC_FAMILY_2"/>
    <property type="match status" value="1"/>
</dbReference>
<dbReference type="HOGENOM" id="CLU_000445_5_0_9"/>
<evidence type="ECO:0000259" key="12">
    <source>
        <dbReference type="PROSITE" id="PS50110"/>
    </source>
</evidence>
<dbReference type="SMART" id="SM00448">
    <property type="entry name" value="REC"/>
    <property type="match status" value="1"/>
</dbReference>
<dbReference type="InterPro" id="IPR001789">
    <property type="entry name" value="Sig_transdc_resp-reg_receiver"/>
</dbReference>
<reference evidence="14" key="1">
    <citation type="submission" date="2018-10" db="EMBL/GenBank/DDBJ databases">
        <title>Schaedlerella arabinophila gen. nov. sp. nov., isolated from the mouse intestinal tract and comparative analysis with the genome of the closely related altered Schaedler flora strain ASF502.</title>
        <authorList>
            <person name="Miyake S."/>
            <person name="Soh M."/>
            <person name="Seedorf H."/>
        </authorList>
    </citation>
    <scope>NUCLEOTIDE SEQUENCE [LARGE SCALE GENOMIC DNA]</scope>
    <source>
        <strain evidence="14">DSM 106076</strain>
    </source>
</reference>
<sequence>MKKVMLVEDEEFILQGIRCIIDWEEISMTVVSMAHNGREALEMFSREPADIVVTDVEMPLMNGLELLEEIRKINPRTRCIILSGYDEFEYARTALKLDVEEYILKPVNEEQLKQALIHAAEHFDEIAREKAGSMEDKIGWHRFLKGKLDKNEAETFLRMLPEIGPEESVTAAMMKIDADSLEARDGMQDVLIGLQKLPRKLKTIYLSPDTLFLLLYEEREGILQGSQEASETFRAFQNHLESSFGIMSFITIGPPIRAYQELPPSYKIISRLQKYRLLEGYGSCITESYIKERKNQDVAIDENLLRKMILKKDKEGALNYIEDLFINNLKSEVDVDVLYQLALKMAILLQDIKVEYKLEQSRNLQALTEMVEKIYQADDIFGLKTIFISEITEIILYLHTEDSQYTPVVKQIMEEVRKNYKEDMNLKTLAYKYHMNASYLGQIFQKEVGCSFTQYLSNTKNKIAKDLILNTNMKINDIAKEVGYPDTSYFYRKFKQCYGVSPASLRNMKKY</sequence>
<keyword evidence="6" id="KW-0805">Transcription regulation</keyword>
<keyword evidence="7" id="KW-0238">DNA-binding</keyword>
<dbReference type="eggNOG" id="COG4753">
    <property type="taxonomic scope" value="Bacteria"/>
</dbReference>
<dbReference type="EMBL" id="VIRB01000028">
    <property type="protein sequence ID" value="NDO67891.1"/>
    <property type="molecule type" value="Genomic_DNA"/>
</dbReference>
<dbReference type="Proteomes" id="UP000274920">
    <property type="component" value="Unassembled WGS sequence"/>
</dbReference>
<evidence type="ECO:0000313" key="14">
    <source>
        <dbReference type="EMBL" id="RRK30620.1"/>
    </source>
</evidence>
<dbReference type="CDD" id="cd17536">
    <property type="entry name" value="REC_YesN-like"/>
    <property type="match status" value="1"/>
</dbReference>
<evidence type="ECO:0000313" key="16">
    <source>
        <dbReference type="Proteomes" id="UP000474104"/>
    </source>
</evidence>
<evidence type="ECO:0000256" key="7">
    <source>
        <dbReference type="ARBA" id="ARBA00023125"/>
    </source>
</evidence>
<comment type="function">
    <text evidence="9">May play the central regulatory role in sporulation. It may be an element of the effector pathway responsible for the activation of sporulation genes in response to nutritional stress. Spo0A may act in concert with spo0H (a sigma factor) to control the expression of some genes that are critical to the sporulation process.</text>
</comment>
<keyword evidence="5" id="KW-0902">Two-component regulatory system</keyword>
<evidence type="ECO:0000256" key="1">
    <source>
        <dbReference type="ARBA" id="ARBA00004496"/>
    </source>
</evidence>
<feature type="domain" description="HTH araC/xylS-type" evidence="11">
    <location>
        <begin position="410"/>
        <end position="508"/>
    </location>
</feature>
<feature type="modified residue" description="4-aspartylphosphate" evidence="10">
    <location>
        <position position="55"/>
    </location>
</feature>
<keyword evidence="8" id="KW-0804">Transcription</keyword>
<dbReference type="InterPro" id="IPR011006">
    <property type="entry name" value="CheY-like_superfamily"/>
</dbReference>
<evidence type="ECO:0000256" key="9">
    <source>
        <dbReference type="ARBA" id="ARBA00024867"/>
    </source>
</evidence>
<dbReference type="InterPro" id="IPR020449">
    <property type="entry name" value="Tscrpt_reg_AraC-type_HTH"/>
</dbReference>
<comment type="subcellular location">
    <subcellularLocation>
        <location evidence="1">Cytoplasm</location>
    </subcellularLocation>
</comment>
<dbReference type="Pfam" id="PF12833">
    <property type="entry name" value="HTH_18"/>
    <property type="match status" value="1"/>
</dbReference>
<accession>N2B481</accession>
<dbReference type="GO" id="GO:0005737">
    <property type="term" value="C:cytoplasm"/>
    <property type="evidence" value="ECO:0007669"/>
    <property type="project" value="UniProtKB-SubCell"/>
</dbReference>
<evidence type="ECO:0000259" key="11">
    <source>
        <dbReference type="PROSITE" id="PS01124"/>
    </source>
</evidence>
<keyword evidence="3" id="KW-0963">Cytoplasm</keyword>
<name>N2B481_9FIRM</name>
<dbReference type="PROSITE" id="PS50110">
    <property type="entry name" value="RESPONSE_REGULATORY"/>
    <property type="match status" value="1"/>
</dbReference>
<dbReference type="SUPFAM" id="SSF46689">
    <property type="entry name" value="Homeodomain-like"/>
    <property type="match status" value="2"/>
</dbReference>
<dbReference type="Proteomes" id="UP000474104">
    <property type="component" value="Unassembled WGS sequence"/>
</dbReference>
<accession>A0A426DCM7</accession>
<dbReference type="AlphaFoldDB" id="N2B481"/>
<dbReference type="Gene3D" id="3.40.50.2300">
    <property type="match status" value="1"/>
</dbReference>
<dbReference type="Gene3D" id="1.10.10.60">
    <property type="entry name" value="Homeodomain-like"/>
    <property type="match status" value="2"/>
</dbReference>
<comment type="caution">
    <text evidence="14">The sequence shown here is derived from an EMBL/GenBank/DDBJ whole genome shotgun (WGS) entry which is preliminary data.</text>
</comment>
<reference evidence="13 16" key="2">
    <citation type="submission" date="2019-07" db="EMBL/GenBank/DDBJ databases">
        <title>Draft genome sequences of 15 bacterial species constituting the stable defined intestinal microbiota of the GM15 gnotobiotic mouse model.</title>
        <authorList>
            <person name="Elie C."/>
            <person name="Mathieu A."/>
            <person name="Saliou A."/>
            <person name="Darnaud M."/>
            <person name="Leulier F."/>
            <person name="Tamellini A."/>
        </authorList>
    </citation>
    <scope>NUCLEOTIDE SEQUENCE [LARGE SCALE GENOMIC DNA]</scope>
    <source>
        <strain evidence="16">ASF 502</strain>
        <strain evidence="13">MD300</strain>
    </source>
</reference>
<dbReference type="InterPro" id="IPR051552">
    <property type="entry name" value="HptR"/>
</dbReference>
<dbReference type="EMBL" id="RHJS01000002">
    <property type="protein sequence ID" value="RRK30620.1"/>
    <property type="molecule type" value="Genomic_DNA"/>
</dbReference>
<dbReference type="PANTHER" id="PTHR42713">
    <property type="entry name" value="HISTIDINE KINASE-RELATED"/>
    <property type="match status" value="1"/>
</dbReference>
<protein>
    <recommendedName>
        <fullName evidence="2">Stage 0 sporulation protein A homolog</fullName>
    </recommendedName>
</protein>
<evidence type="ECO:0000256" key="4">
    <source>
        <dbReference type="ARBA" id="ARBA00022553"/>
    </source>
</evidence>
<evidence type="ECO:0000313" key="13">
    <source>
        <dbReference type="EMBL" id="NDO67891.1"/>
    </source>
</evidence>
<feature type="domain" description="Response regulatory" evidence="12">
    <location>
        <begin position="3"/>
        <end position="120"/>
    </location>
</feature>
<organism evidence="14 15">
    <name type="scientific">Schaedlerella arabinosiphila</name>
    <dbReference type="NCBI Taxonomy" id="2044587"/>
    <lineage>
        <taxon>Bacteria</taxon>
        <taxon>Bacillati</taxon>
        <taxon>Bacillota</taxon>
        <taxon>Clostridia</taxon>
        <taxon>Lachnospirales</taxon>
        <taxon>Lachnospiraceae</taxon>
        <taxon>Schaedlerella</taxon>
    </lineage>
</organism>
<gene>
    <name evidence="14" type="ORF">EBB54_03925</name>
    <name evidence="13" type="ORF">FMM80_03875</name>
</gene>
<evidence type="ECO:0000256" key="6">
    <source>
        <dbReference type="ARBA" id="ARBA00023015"/>
    </source>
</evidence>
<dbReference type="GO" id="GO:0043565">
    <property type="term" value="F:sequence-specific DNA binding"/>
    <property type="evidence" value="ECO:0007669"/>
    <property type="project" value="InterPro"/>
</dbReference>
<dbReference type="PRINTS" id="PR00032">
    <property type="entry name" value="HTHARAC"/>
</dbReference>
<evidence type="ECO:0000313" key="15">
    <source>
        <dbReference type="Proteomes" id="UP000274920"/>
    </source>
</evidence>
<evidence type="ECO:0000256" key="5">
    <source>
        <dbReference type="ARBA" id="ARBA00023012"/>
    </source>
</evidence>
<evidence type="ECO:0000256" key="10">
    <source>
        <dbReference type="PROSITE-ProRule" id="PRU00169"/>
    </source>
</evidence>
<dbReference type="GO" id="GO:0000160">
    <property type="term" value="P:phosphorelay signal transduction system"/>
    <property type="evidence" value="ECO:0007669"/>
    <property type="project" value="UniProtKB-KW"/>
</dbReference>
<evidence type="ECO:0000256" key="3">
    <source>
        <dbReference type="ARBA" id="ARBA00022490"/>
    </source>
</evidence>
<dbReference type="STRING" id="2044587.C824_00868"/>
<dbReference type="SUPFAM" id="SSF52172">
    <property type="entry name" value="CheY-like"/>
    <property type="match status" value="1"/>
</dbReference>
<dbReference type="GO" id="GO:0003700">
    <property type="term" value="F:DNA-binding transcription factor activity"/>
    <property type="evidence" value="ECO:0007669"/>
    <property type="project" value="InterPro"/>
</dbReference>
<dbReference type="PANTHER" id="PTHR42713:SF3">
    <property type="entry name" value="TRANSCRIPTIONAL REGULATORY PROTEIN HPTR"/>
    <property type="match status" value="1"/>
</dbReference>